<gene>
    <name evidence="3" type="ORF">AB2L28_13655</name>
</gene>
<dbReference type="InterPro" id="IPR011659">
    <property type="entry name" value="WD40"/>
</dbReference>
<dbReference type="PANTHER" id="PTHR36842:SF1">
    <property type="entry name" value="PROTEIN TOLB"/>
    <property type="match status" value="1"/>
</dbReference>
<reference evidence="3 4" key="1">
    <citation type="submission" date="2024-07" db="EMBL/GenBank/DDBJ databases">
        <authorList>
            <person name="Thanompreechachai J."/>
            <person name="Duangmal K."/>
        </authorList>
    </citation>
    <scope>NUCLEOTIDE SEQUENCE [LARGE SCALE GENOMIC DNA]</scope>
    <source>
        <strain evidence="3 4">TBRC 1896</strain>
    </source>
</reference>
<dbReference type="EMBL" id="JBGGTQ010000006">
    <property type="protein sequence ID" value="MEZ0493281.1"/>
    <property type="molecule type" value="Genomic_DNA"/>
</dbReference>
<dbReference type="PANTHER" id="PTHR36842">
    <property type="entry name" value="PROTEIN TOLB HOMOLOG"/>
    <property type="match status" value="1"/>
</dbReference>
<keyword evidence="2" id="KW-0732">Signal</keyword>
<sequence length="393" mass="40116">MRRRSVAAVGVLVLAASSAAPGAARAGGLVAFSGWVGADTEQSLLTVDSGTGLVRTVAPGRPGDVTWSADGRRLVWIGFDGRTDGGSTLHSARPDGSDRRALVSGYDLRAVAAAPDGTVAVARAAVQPDSDCATDPPVRRAELVLISPGESVRTLGEVPANTADLTFSPAGSVLLWRAQPGDPCTGGDYEVFLADVAGGTIRQVAGDARRSGWPTFSADGTTVVASRSDELGQDLVRIDVATATAVRVWTPDAAEEFPASSPDGTELAVVRTPQAPAAPGEGVTSRPAGSPRIVVTDVEGRVLRDLGPAPVRVEHLAWAPDGSFLALDGFTPVPACEGCDHGSADPAVWEVPLDGGAPSLLTAAGGFASADLVVQPVVPDAPALERARRPLRP</sequence>
<organism evidence="3 4">
    <name type="scientific">Kineococcus mangrovi</name>
    <dbReference type="NCBI Taxonomy" id="1660183"/>
    <lineage>
        <taxon>Bacteria</taxon>
        <taxon>Bacillati</taxon>
        <taxon>Actinomycetota</taxon>
        <taxon>Actinomycetes</taxon>
        <taxon>Kineosporiales</taxon>
        <taxon>Kineosporiaceae</taxon>
        <taxon>Kineococcus</taxon>
    </lineage>
</organism>
<dbReference type="SUPFAM" id="SSF82171">
    <property type="entry name" value="DPP6 N-terminal domain-like"/>
    <property type="match status" value="1"/>
</dbReference>
<protein>
    <submittedName>
        <fullName evidence="3">TolB family protein</fullName>
    </submittedName>
</protein>
<feature type="signal peptide" evidence="2">
    <location>
        <begin position="1"/>
        <end position="26"/>
    </location>
</feature>
<comment type="caution">
    <text evidence="3">The sequence shown here is derived from an EMBL/GenBank/DDBJ whole genome shotgun (WGS) entry which is preliminary data.</text>
</comment>
<keyword evidence="4" id="KW-1185">Reference proteome</keyword>
<dbReference type="Proteomes" id="UP001566476">
    <property type="component" value="Unassembled WGS sequence"/>
</dbReference>
<dbReference type="RefSeq" id="WP_370719529.1">
    <property type="nucleotide sequence ID" value="NZ_JBGGTQ010000006.1"/>
</dbReference>
<proteinExistence type="inferred from homology"/>
<comment type="similarity">
    <text evidence="1">Belongs to the TolB family.</text>
</comment>
<dbReference type="InterPro" id="IPR011042">
    <property type="entry name" value="6-blade_b-propeller_TolB-like"/>
</dbReference>
<name>A0ABV4I453_9ACTN</name>
<feature type="chain" id="PRO_5046672114" evidence="2">
    <location>
        <begin position="27"/>
        <end position="393"/>
    </location>
</feature>
<evidence type="ECO:0000256" key="2">
    <source>
        <dbReference type="SAM" id="SignalP"/>
    </source>
</evidence>
<evidence type="ECO:0000313" key="4">
    <source>
        <dbReference type="Proteomes" id="UP001566476"/>
    </source>
</evidence>
<dbReference type="Pfam" id="PF07676">
    <property type="entry name" value="PD40"/>
    <property type="match status" value="1"/>
</dbReference>
<evidence type="ECO:0000256" key="1">
    <source>
        <dbReference type="ARBA" id="ARBA00009820"/>
    </source>
</evidence>
<evidence type="ECO:0000313" key="3">
    <source>
        <dbReference type="EMBL" id="MEZ0493281.1"/>
    </source>
</evidence>
<accession>A0ABV4I453</accession>
<dbReference type="Gene3D" id="2.120.10.30">
    <property type="entry name" value="TolB, C-terminal domain"/>
    <property type="match status" value="2"/>
</dbReference>